<gene>
    <name evidence="2" type="ORF">LXM24_02255</name>
</gene>
<comment type="caution">
    <text evidence="2">The sequence shown here is derived from an EMBL/GenBank/DDBJ whole genome shotgun (WGS) entry which is preliminary data.</text>
</comment>
<organism evidence="2 3">
    <name type="scientific">Dyadobacter fanqingshengii</name>
    <dbReference type="NCBI Taxonomy" id="2906443"/>
    <lineage>
        <taxon>Bacteria</taxon>
        <taxon>Pseudomonadati</taxon>
        <taxon>Bacteroidota</taxon>
        <taxon>Cytophagia</taxon>
        <taxon>Cytophagales</taxon>
        <taxon>Spirosomataceae</taxon>
        <taxon>Dyadobacter</taxon>
    </lineage>
</organism>
<evidence type="ECO:0000313" key="3">
    <source>
        <dbReference type="Proteomes" id="UP001139700"/>
    </source>
</evidence>
<feature type="chain" id="PRO_5040892938" description="Tetratricopeptide repeat protein" evidence="1">
    <location>
        <begin position="22"/>
        <end position="220"/>
    </location>
</feature>
<evidence type="ECO:0008006" key="4">
    <source>
        <dbReference type="Google" id="ProtNLM"/>
    </source>
</evidence>
<dbReference type="Proteomes" id="UP001139700">
    <property type="component" value="Unassembled WGS sequence"/>
</dbReference>
<evidence type="ECO:0000256" key="1">
    <source>
        <dbReference type="SAM" id="SignalP"/>
    </source>
</evidence>
<evidence type="ECO:0000313" key="2">
    <source>
        <dbReference type="EMBL" id="MCF0038892.1"/>
    </source>
</evidence>
<name>A0A9X1P8Y2_9BACT</name>
<accession>A0A9X1P8Y2</accession>
<keyword evidence="1" id="KW-0732">Signal</keyword>
<dbReference type="AlphaFoldDB" id="A0A9X1P8Y2"/>
<dbReference type="RefSeq" id="WP_234611368.1">
    <property type="nucleotide sequence ID" value="NZ_CP098806.1"/>
</dbReference>
<dbReference type="EMBL" id="JAJTTA010000001">
    <property type="protein sequence ID" value="MCF0038892.1"/>
    <property type="molecule type" value="Genomic_DNA"/>
</dbReference>
<proteinExistence type="predicted"/>
<protein>
    <recommendedName>
        <fullName evidence="4">Tetratricopeptide repeat protein</fullName>
    </recommendedName>
</protein>
<feature type="signal peptide" evidence="1">
    <location>
        <begin position="1"/>
        <end position="21"/>
    </location>
</feature>
<keyword evidence="3" id="KW-1185">Reference proteome</keyword>
<dbReference type="PROSITE" id="PS51257">
    <property type="entry name" value="PROKAR_LIPOPROTEIN"/>
    <property type="match status" value="1"/>
</dbReference>
<reference evidence="2" key="1">
    <citation type="submission" date="2021-12" db="EMBL/GenBank/DDBJ databases">
        <title>Novel species in genus Dyadobacter.</title>
        <authorList>
            <person name="Ma C."/>
        </authorList>
    </citation>
    <scope>NUCLEOTIDE SEQUENCE</scope>
    <source>
        <strain evidence="2">CY399</strain>
    </source>
</reference>
<sequence length="220" mass="24380">MMKRTIFTALALAFSACMVLAQNEKYTQAMTASIQALNGLDKAKPDAKALQDIANQFERIAAAEPKEWLPKYYAGYSNVILGFVGTSLEEKDKYLEKAAALLKDAETIAGKPNDEISVMQAFQSQIHLAADPQNRWEADGAKFAEHLASAKKINAENPRIYYLEASSVFFTPEEFGGGKKPAKPLLEKATQKFAAFKPETNIHPDWGKAETEWMLAQTNQ</sequence>